<accession>A0A1X2G9F7</accession>
<gene>
    <name evidence="9" type="ORF">DM01DRAFT_1338555</name>
</gene>
<comment type="similarity">
    <text evidence="3">Belongs to the exportin family.</text>
</comment>
<comment type="subcellular location">
    <subcellularLocation>
        <location evidence="2">Cytoplasm</location>
    </subcellularLocation>
    <subcellularLocation>
        <location evidence="1">Nucleus</location>
    </subcellularLocation>
</comment>
<protein>
    <recommendedName>
        <fullName evidence="8">Exportin-7/Ran-binding protein 17 TPR repeats domain-containing protein</fullName>
    </recommendedName>
</protein>
<proteinExistence type="inferred from homology"/>
<evidence type="ECO:0000256" key="6">
    <source>
        <dbReference type="ARBA" id="ARBA00022927"/>
    </source>
</evidence>
<dbReference type="InterPro" id="IPR011989">
    <property type="entry name" value="ARM-like"/>
</dbReference>
<dbReference type="AlphaFoldDB" id="A0A1X2G9F7"/>
<dbReference type="PANTHER" id="PTHR12596">
    <property type="entry name" value="EXPORTIN 4,7-RELATED"/>
    <property type="match status" value="1"/>
</dbReference>
<dbReference type="GO" id="GO:0006611">
    <property type="term" value="P:protein export from nucleus"/>
    <property type="evidence" value="ECO:0007669"/>
    <property type="project" value="TreeGrafter"/>
</dbReference>
<keyword evidence="6" id="KW-0653">Protein transport</keyword>
<keyword evidence="4" id="KW-0813">Transport</keyword>
<evidence type="ECO:0000256" key="7">
    <source>
        <dbReference type="ARBA" id="ARBA00023242"/>
    </source>
</evidence>
<dbReference type="STRING" id="101127.A0A1X2G9F7"/>
<keyword evidence="5" id="KW-0963">Cytoplasm</keyword>
<dbReference type="Pfam" id="PF25795">
    <property type="entry name" value="TPR_XPO7"/>
    <property type="match status" value="1"/>
</dbReference>
<evidence type="ECO:0000256" key="1">
    <source>
        <dbReference type="ARBA" id="ARBA00004123"/>
    </source>
</evidence>
<evidence type="ECO:0000256" key="2">
    <source>
        <dbReference type="ARBA" id="ARBA00004496"/>
    </source>
</evidence>
<evidence type="ECO:0000259" key="8">
    <source>
        <dbReference type="Pfam" id="PF25795"/>
    </source>
</evidence>
<keyword evidence="10" id="KW-1185">Reference proteome</keyword>
<dbReference type="SUPFAM" id="SSF48371">
    <property type="entry name" value="ARM repeat"/>
    <property type="match status" value="1"/>
</dbReference>
<evidence type="ECO:0000313" key="10">
    <source>
        <dbReference type="Proteomes" id="UP000242146"/>
    </source>
</evidence>
<evidence type="ECO:0000256" key="4">
    <source>
        <dbReference type="ARBA" id="ARBA00022448"/>
    </source>
</evidence>
<organism evidence="9 10">
    <name type="scientific">Hesseltinella vesiculosa</name>
    <dbReference type="NCBI Taxonomy" id="101127"/>
    <lineage>
        <taxon>Eukaryota</taxon>
        <taxon>Fungi</taxon>
        <taxon>Fungi incertae sedis</taxon>
        <taxon>Mucoromycota</taxon>
        <taxon>Mucoromycotina</taxon>
        <taxon>Mucoromycetes</taxon>
        <taxon>Mucorales</taxon>
        <taxon>Cunninghamellaceae</taxon>
        <taxon>Hesseltinella</taxon>
    </lineage>
</organism>
<dbReference type="PANTHER" id="PTHR12596:SF2">
    <property type="entry name" value="EXPORTIN-7 ISOFORM X1"/>
    <property type="match status" value="1"/>
</dbReference>
<dbReference type="GO" id="GO:0005737">
    <property type="term" value="C:cytoplasm"/>
    <property type="evidence" value="ECO:0007669"/>
    <property type="project" value="UniProtKB-SubCell"/>
</dbReference>
<dbReference type="GO" id="GO:0005049">
    <property type="term" value="F:nuclear export signal receptor activity"/>
    <property type="evidence" value="ECO:0007669"/>
    <property type="project" value="InterPro"/>
</dbReference>
<dbReference type="Proteomes" id="UP000242146">
    <property type="component" value="Unassembled WGS sequence"/>
</dbReference>
<dbReference type="InterPro" id="IPR016024">
    <property type="entry name" value="ARM-type_fold"/>
</dbReference>
<dbReference type="GO" id="GO:0005643">
    <property type="term" value="C:nuclear pore"/>
    <property type="evidence" value="ECO:0007669"/>
    <property type="project" value="TreeGrafter"/>
</dbReference>
<feature type="domain" description="Exportin-7/Ran-binding protein 17 TPR repeats" evidence="8">
    <location>
        <begin position="453"/>
        <end position="698"/>
    </location>
</feature>
<evidence type="ECO:0000313" key="9">
    <source>
        <dbReference type="EMBL" id="ORX48496.1"/>
    </source>
</evidence>
<dbReference type="EMBL" id="MCGT01000029">
    <property type="protein sequence ID" value="ORX48496.1"/>
    <property type="molecule type" value="Genomic_DNA"/>
</dbReference>
<dbReference type="OrthoDB" id="244158at2759"/>
<sequence>MSQADRISYCEALCQQSFGSTVAEERDQAQKILEYQFPTFAGEGASGIAMPSIPPPSGLQQHLCFPIGSPTDTASTLRLLLENSPSPYLQMYCLGRMKQLVLAQFSVFSSETKEQIRTFLLEYAFLHPNLMPYIIAQLAGVLAQLTLLGWVDLDSYQNIYKDILQFIQATMEHRIVGMQILAVLIQDMNPPSFTRSSTRFRKAATGFKDHQLLDIFQLAFNTLTELNQRSLPFANESQEQQLKEATLNVLLRSLTFDFVGSAVDESTDDIGSIQIPASWRSIIENERFVPTFFQAYGTFAPPNSSKAMDCLVSIASIRRALFNDVEERSKFVMAIMHGTREIMLTSRGMEDSDNYNSFCRLLYRFRVAAPLNEMVGKPGYLEWIGFVADFSLKGFQSWKWSPNTIHYLLGFWSRIVQSMTYYQSLGDEAIDKLDSISNQLVQSYINTTMEAVPVRLEEGLDDPLENEDELAETLGMLGQVSRCKYEPSTQALTAVFDPTMAQYQELIQSSGNVTNAEAFKNALQVLELKFAWLVYIAASFIGSRAAFLNSDQLDSMDGELTAKVVQLMQLQQALQANHGGAFMNQALDSAFIYFFVQFKKAYMSDSSDNGEIYSILAERIGVSDQPKMLNVMMQRIVSNLQYWGNNVRMINKTLSLFDELASGYMGVRSLRKADTTQLILQNHMNNSFTFFDNPKQLENRSLFYRVLCKLLFGDETVTPSVFFEFMQPFDRKIEQLGPLNTDADFRQDAVKRVLQGLFFDLQGFLEPIVTHRCFTLFYDWFWPDYANIMMRALDAWAPDPICNCLLIFFSEFVQNRSQRLAFDNSSANGILLFRQASQIMCRYGAKSLDVQIQDENLKYDHKYKGIAMLFNIMSRCLSGRYVNFGVFWLYQDKSIDDAFDMILRLMMAIPLQDLAAFPKLQRSYYSMLDEWSRDQLMALPTPPLPEVFLHIMESCEQGLESSDGIIRSHACAVIYNLTWFVIQQTEKQQNNPSQRRRRSSVAGNLLNVSETSGSSDHWLLVYFGQYPRILPTLMATLFYIALFENPQEHWSVTRPLYTLIHLQRDYAIKYTNAVIEHQLPEKREYITQQISKIMEGIEFSMTTRDREHFTQNVGNFAREMRINNVTPVPLLNPPDV</sequence>
<name>A0A1X2G9F7_9FUNG</name>
<dbReference type="Gene3D" id="1.25.10.10">
    <property type="entry name" value="Leucine-rich Repeat Variant"/>
    <property type="match status" value="1"/>
</dbReference>
<evidence type="ECO:0000256" key="3">
    <source>
        <dbReference type="ARBA" id="ARBA00009466"/>
    </source>
</evidence>
<dbReference type="InterPro" id="IPR057947">
    <property type="entry name" value="TPR_XPO7/RBP17"/>
</dbReference>
<evidence type="ECO:0000256" key="5">
    <source>
        <dbReference type="ARBA" id="ARBA00022490"/>
    </source>
</evidence>
<comment type="caution">
    <text evidence="9">The sequence shown here is derived from an EMBL/GenBank/DDBJ whole genome shotgun (WGS) entry which is preliminary data.</text>
</comment>
<dbReference type="InterPro" id="IPR044189">
    <property type="entry name" value="XPO4/7-like"/>
</dbReference>
<reference evidence="9 10" key="1">
    <citation type="submission" date="2016-07" db="EMBL/GenBank/DDBJ databases">
        <title>Pervasive Adenine N6-methylation of Active Genes in Fungi.</title>
        <authorList>
            <consortium name="DOE Joint Genome Institute"/>
            <person name="Mondo S.J."/>
            <person name="Dannebaum R.O."/>
            <person name="Kuo R.C."/>
            <person name="Labutti K."/>
            <person name="Haridas S."/>
            <person name="Kuo A."/>
            <person name="Salamov A."/>
            <person name="Ahrendt S.R."/>
            <person name="Lipzen A."/>
            <person name="Sullivan W."/>
            <person name="Andreopoulos W.B."/>
            <person name="Clum A."/>
            <person name="Lindquist E."/>
            <person name="Daum C."/>
            <person name="Ramamoorthy G.K."/>
            <person name="Gryganskyi A."/>
            <person name="Culley D."/>
            <person name="Magnuson J.K."/>
            <person name="James T.Y."/>
            <person name="O'Malley M.A."/>
            <person name="Stajich J.E."/>
            <person name="Spatafora J.W."/>
            <person name="Visel A."/>
            <person name="Grigoriev I.V."/>
        </authorList>
    </citation>
    <scope>NUCLEOTIDE SEQUENCE [LARGE SCALE GENOMIC DNA]</scope>
    <source>
        <strain evidence="9 10">NRRL 3301</strain>
    </source>
</reference>
<keyword evidence="7" id="KW-0539">Nucleus</keyword>